<keyword evidence="4" id="KW-1003">Cell membrane</keyword>
<evidence type="ECO:0000256" key="5">
    <source>
        <dbReference type="ARBA" id="ARBA00022692"/>
    </source>
</evidence>
<dbReference type="NCBIfam" id="TIGR00797">
    <property type="entry name" value="matE"/>
    <property type="match status" value="1"/>
</dbReference>
<dbReference type="PANTHER" id="PTHR43298:SF2">
    <property type="entry name" value="FMN_FAD EXPORTER YEEO-RELATED"/>
    <property type="match status" value="1"/>
</dbReference>
<feature type="transmembrane region" description="Helical" evidence="10">
    <location>
        <begin position="411"/>
        <end position="431"/>
    </location>
</feature>
<sequence>MRDMTTGNEGRALLSFSMPLMLSGFFQQLYSIVDSIVVGRSDGPAALASISASMATLFLVTSVVMGFTAATAVLVSQLYGARKQEELRRSVTTGFIFIMAGGFALMVVGTAAAGPILRLLGTPESVYVNAKAYLTISFLAIPCVVIYNILGNILRGMGDSKTPLYAVMLAATLNIGLDIYFVTRLHMGVRGVAYATAISQLISGLIELVYVSKNVPLLKFKPSEIVFDKALFKQIVRLAIPSTVQQGLMSMGFLTVQSLVNSFGELTMAAYGAAMRVDGLTSMAIMNLGQAMSFFSGQNVGARQFDRVKKGYRSAMLIAAVFCVFTALLVRSYGGYLMLLFVKAEETAVIEMGSRFIRIMCYFYFIFAFMSISSGLLRGAGDVVYPMTTTVLSLIIRIVAAVYLIKTPLGALGLILAMPIGWGLAGLANNFRLARGKWKEKAVVVPSSVLIEE</sequence>
<dbReference type="Pfam" id="PF01554">
    <property type="entry name" value="MatE"/>
    <property type="match status" value="2"/>
</dbReference>
<evidence type="ECO:0000256" key="9">
    <source>
        <dbReference type="ARBA" id="ARBA00031636"/>
    </source>
</evidence>
<dbReference type="InterPro" id="IPR002528">
    <property type="entry name" value="MATE_fam"/>
</dbReference>
<feature type="transmembrane region" description="Helical" evidence="10">
    <location>
        <begin position="95"/>
        <end position="120"/>
    </location>
</feature>
<dbReference type="GO" id="GO:0005886">
    <property type="term" value="C:plasma membrane"/>
    <property type="evidence" value="ECO:0007669"/>
    <property type="project" value="UniProtKB-SubCell"/>
</dbReference>
<dbReference type="InterPro" id="IPR048279">
    <property type="entry name" value="MdtK-like"/>
</dbReference>
<dbReference type="GO" id="GO:0006811">
    <property type="term" value="P:monoatomic ion transport"/>
    <property type="evidence" value="ECO:0007669"/>
    <property type="project" value="UniProtKB-KW"/>
</dbReference>
<keyword evidence="7" id="KW-0406">Ion transport</keyword>
<evidence type="ECO:0000256" key="6">
    <source>
        <dbReference type="ARBA" id="ARBA00022989"/>
    </source>
</evidence>
<comment type="caution">
    <text evidence="11">The sequence shown here is derived from an EMBL/GenBank/DDBJ whole genome shotgun (WGS) entry which is preliminary data.</text>
</comment>
<feature type="transmembrane region" description="Helical" evidence="10">
    <location>
        <begin position="12"/>
        <end position="30"/>
    </location>
</feature>
<feature type="transmembrane region" description="Helical" evidence="10">
    <location>
        <begin position="356"/>
        <end position="377"/>
    </location>
</feature>
<protein>
    <recommendedName>
        <fullName evidence="9">Multidrug-efflux transporter</fullName>
    </recommendedName>
</protein>
<evidence type="ECO:0000256" key="4">
    <source>
        <dbReference type="ARBA" id="ARBA00022475"/>
    </source>
</evidence>
<feature type="transmembrane region" description="Helical" evidence="10">
    <location>
        <begin position="193"/>
        <end position="211"/>
    </location>
</feature>
<accession>A0A645B372</accession>
<keyword evidence="3" id="KW-0050">Antiport</keyword>
<evidence type="ECO:0000256" key="10">
    <source>
        <dbReference type="SAM" id="Phobius"/>
    </source>
</evidence>
<keyword evidence="6 10" id="KW-1133">Transmembrane helix</keyword>
<organism evidence="11">
    <name type="scientific">bioreactor metagenome</name>
    <dbReference type="NCBI Taxonomy" id="1076179"/>
    <lineage>
        <taxon>unclassified sequences</taxon>
        <taxon>metagenomes</taxon>
        <taxon>ecological metagenomes</taxon>
    </lineage>
</organism>
<name>A0A645B372_9ZZZZ</name>
<evidence type="ECO:0000313" key="11">
    <source>
        <dbReference type="EMBL" id="MPM56164.1"/>
    </source>
</evidence>
<proteinExistence type="predicted"/>
<feature type="transmembrane region" description="Helical" evidence="10">
    <location>
        <begin position="50"/>
        <end position="75"/>
    </location>
</feature>
<dbReference type="GO" id="GO:0015297">
    <property type="term" value="F:antiporter activity"/>
    <property type="evidence" value="ECO:0007669"/>
    <property type="project" value="UniProtKB-KW"/>
</dbReference>
<dbReference type="PIRSF" id="PIRSF006603">
    <property type="entry name" value="DinF"/>
    <property type="match status" value="1"/>
</dbReference>
<evidence type="ECO:0000256" key="3">
    <source>
        <dbReference type="ARBA" id="ARBA00022449"/>
    </source>
</evidence>
<reference evidence="11" key="1">
    <citation type="submission" date="2019-08" db="EMBL/GenBank/DDBJ databases">
        <authorList>
            <person name="Kucharzyk K."/>
            <person name="Murdoch R.W."/>
            <person name="Higgins S."/>
            <person name="Loffler F."/>
        </authorList>
    </citation>
    <scope>NUCLEOTIDE SEQUENCE</scope>
</reference>
<gene>
    <name evidence="11" type="primary">mdtK_11</name>
    <name evidence="11" type="ORF">SDC9_102965</name>
</gene>
<dbReference type="GO" id="GO:0042910">
    <property type="term" value="F:xenobiotic transmembrane transporter activity"/>
    <property type="evidence" value="ECO:0007669"/>
    <property type="project" value="InterPro"/>
</dbReference>
<dbReference type="PANTHER" id="PTHR43298">
    <property type="entry name" value="MULTIDRUG RESISTANCE PROTEIN NORM-RELATED"/>
    <property type="match status" value="1"/>
</dbReference>
<feature type="transmembrane region" description="Helical" evidence="10">
    <location>
        <begin position="132"/>
        <end position="150"/>
    </location>
</feature>
<keyword evidence="5 10" id="KW-0812">Transmembrane</keyword>
<evidence type="ECO:0000256" key="7">
    <source>
        <dbReference type="ARBA" id="ARBA00023065"/>
    </source>
</evidence>
<evidence type="ECO:0000256" key="2">
    <source>
        <dbReference type="ARBA" id="ARBA00022448"/>
    </source>
</evidence>
<dbReference type="CDD" id="cd13138">
    <property type="entry name" value="MATE_yoeA_like"/>
    <property type="match status" value="1"/>
</dbReference>
<evidence type="ECO:0000256" key="1">
    <source>
        <dbReference type="ARBA" id="ARBA00004651"/>
    </source>
</evidence>
<dbReference type="InterPro" id="IPR050222">
    <property type="entry name" value="MATE_MdtK"/>
</dbReference>
<feature type="transmembrane region" description="Helical" evidence="10">
    <location>
        <begin position="384"/>
        <end position="405"/>
    </location>
</feature>
<evidence type="ECO:0000256" key="8">
    <source>
        <dbReference type="ARBA" id="ARBA00023136"/>
    </source>
</evidence>
<keyword evidence="8 10" id="KW-0472">Membrane</keyword>
<comment type="subcellular location">
    <subcellularLocation>
        <location evidence="1">Cell membrane</location>
        <topology evidence="1">Multi-pass membrane protein</topology>
    </subcellularLocation>
</comment>
<keyword evidence="2" id="KW-0813">Transport</keyword>
<feature type="transmembrane region" description="Helical" evidence="10">
    <location>
        <begin position="162"/>
        <end position="181"/>
    </location>
</feature>
<dbReference type="AlphaFoldDB" id="A0A645B372"/>
<dbReference type="EMBL" id="VSSQ01015620">
    <property type="protein sequence ID" value="MPM56164.1"/>
    <property type="molecule type" value="Genomic_DNA"/>
</dbReference>
<feature type="transmembrane region" description="Helical" evidence="10">
    <location>
        <begin position="315"/>
        <end position="336"/>
    </location>
</feature>